<evidence type="ECO:0000313" key="2">
    <source>
        <dbReference type="Proteomes" id="UP000394068"/>
    </source>
</evidence>
<protein>
    <submittedName>
        <fullName evidence="1">Hypothetical cytosolic protein</fullName>
    </submittedName>
</protein>
<accession>A0A4U9Y1Z9</accession>
<evidence type="ECO:0000313" key="1">
    <source>
        <dbReference type="EMBL" id="VTS19545.1"/>
    </source>
</evidence>
<dbReference type="RefSeq" id="WP_077322469.1">
    <property type="nucleotide sequence ID" value="NZ_CABEHT010000001.1"/>
</dbReference>
<dbReference type="InterPro" id="IPR003772">
    <property type="entry name" value="YceD"/>
</dbReference>
<name>A0A4U9Y1Z9_9STRE</name>
<dbReference type="AlphaFoldDB" id="A0A4U9Y1Z9"/>
<dbReference type="Pfam" id="PF02620">
    <property type="entry name" value="YceD"/>
    <property type="match status" value="1"/>
</dbReference>
<dbReference type="EMBL" id="CABEHT010000001">
    <property type="protein sequence ID" value="VTS19545.1"/>
    <property type="molecule type" value="Genomic_DNA"/>
</dbReference>
<gene>
    <name evidence="1" type="ORF">NCTC5386_01710</name>
</gene>
<proteinExistence type="predicted"/>
<organism evidence="1 2">
    <name type="scientific">Streptococcus pseudoporcinus</name>
    <dbReference type="NCBI Taxonomy" id="361101"/>
    <lineage>
        <taxon>Bacteria</taxon>
        <taxon>Bacillati</taxon>
        <taxon>Bacillota</taxon>
        <taxon>Bacilli</taxon>
        <taxon>Lactobacillales</taxon>
        <taxon>Streptococcaceae</taxon>
        <taxon>Streptococcus</taxon>
    </lineage>
</organism>
<sequence>MLSISEIKKKKEPISFDYYLEIKKSLLERDPSIIDIKDVHVIGTVSYDDGLYHLNYQLSYSLTLPSSRSMEPVERLENQSIQEFFVEEGAVKDMGDKIDENLVLILEDDRIDLEVSAIDNILLAIPLQILTDKELESDEMPSGNDWEVLTEDQFRTLQAEKKKGNNPFAGLDGLFDE</sequence>
<dbReference type="Proteomes" id="UP000394068">
    <property type="component" value="Unassembled WGS sequence"/>
</dbReference>
<reference evidence="1 2" key="1">
    <citation type="submission" date="2019-05" db="EMBL/GenBank/DDBJ databases">
        <authorList>
            <consortium name="Pathogen Informatics"/>
        </authorList>
    </citation>
    <scope>NUCLEOTIDE SEQUENCE [LARGE SCALE GENOMIC DNA]</scope>
    <source>
        <strain evidence="1 2">NCTC5386</strain>
    </source>
</reference>